<sequence length="113" mass="12634">MAETKIDTEIRHVTLPGSNLFLEVGFPPDEAELLHTDSQQRIKVALLLKEQLMGELSDWIAEQHLKQAEAAAILKINRPRVSDLVNKKANKFTLDALVNMLARIGKPVRLIVG</sequence>
<dbReference type="RefSeq" id="WP_088619207.1">
    <property type="nucleotide sequence ID" value="NZ_CP022129.1"/>
</dbReference>
<dbReference type="Proteomes" id="UP000197019">
    <property type="component" value="Chromosome"/>
</dbReference>
<gene>
    <name evidence="2" type="ORF">CEK71_09730</name>
</gene>
<keyword evidence="3" id="KW-1185">Reference proteome</keyword>
<dbReference type="EMBL" id="CP022129">
    <property type="protein sequence ID" value="ASF46335.1"/>
    <property type="molecule type" value="Genomic_DNA"/>
</dbReference>
<organism evidence="2 3">
    <name type="scientific">Methylovulum psychrotolerans</name>
    <dbReference type="NCBI Taxonomy" id="1704499"/>
    <lineage>
        <taxon>Bacteria</taxon>
        <taxon>Pseudomonadati</taxon>
        <taxon>Pseudomonadota</taxon>
        <taxon>Gammaproteobacteria</taxon>
        <taxon>Methylococcales</taxon>
        <taxon>Methylococcaceae</taxon>
        <taxon>Methylovulum</taxon>
    </lineage>
</organism>
<accession>A0A1Z4BYH6</accession>
<protein>
    <submittedName>
        <fullName evidence="2">XRE family transcriptional regulator</fullName>
    </submittedName>
</protein>
<dbReference type="SUPFAM" id="SSF47413">
    <property type="entry name" value="lambda repressor-like DNA-binding domains"/>
    <property type="match status" value="1"/>
</dbReference>
<dbReference type="Pfam" id="PF13744">
    <property type="entry name" value="HTH_37"/>
    <property type="match status" value="1"/>
</dbReference>
<name>A0A1Z4BYH6_9GAMM</name>
<reference evidence="2 3" key="1">
    <citation type="submission" date="2017-06" db="EMBL/GenBank/DDBJ databases">
        <title>Genome Sequencing of the methanotroph Methylovulum psychrotolerants str. HV10-M2 isolated from a high-altitude environment.</title>
        <authorList>
            <person name="Mateos-Rivera A."/>
        </authorList>
    </citation>
    <scope>NUCLEOTIDE SEQUENCE [LARGE SCALE GENOMIC DNA]</scope>
    <source>
        <strain evidence="2 3">HV10_M2</strain>
    </source>
</reference>
<proteinExistence type="predicted"/>
<dbReference type="AlphaFoldDB" id="A0A1Z4BYH6"/>
<evidence type="ECO:0000259" key="1">
    <source>
        <dbReference type="Pfam" id="PF13744"/>
    </source>
</evidence>
<evidence type="ECO:0000313" key="2">
    <source>
        <dbReference type="EMBL" id="ASF46335.1"/>
    </source>
</evidence>
<dbReference type="OrthoDB" id="9788479at2"/>
<dbReference type="GO" id="GO:0003677">
    <property type="term" value="F:DNA binding"/>
    <property type="evidence" value="ECO:0007669"/>
    <property type="project" value="InterPro"/>
</dbReference>
<evidence type="ECO:0000313" key="3">
    <source>
        <dbReference type="Proteomes" id="UP000197019"/>
    </source>
</evidence>
<dbReference type="KEGG" id="mpsy:CEK71_09730"/>
<dbReference type="InterPro" id="IPR039554">
    <property type="entry name" value="HigA2-like_HTH"/>
</dbReference>
<dbReference type="Gene3D" id="1.10.260.40">
    <property type="entry name" value="lambda repressor-like DNA-binding domains"/>
    <property type="match status" value="1"/>
</dbReference>
<feature type="domain" description="HigA2-like helix-turn-helix" evidence="1">
    <location>
        <begin position="45"/>
        <end position="111"/>
    </location>
</feature>
<dbReference type="InterPro" id="IPR010982">
    <property type="entry name" value="Lambda_DNA-bd_dom_sf"/>
</dbReference>